<dbReference type="InterPro" id="IPR001523">
    <property type="entry name" value="Paired_dom"/>
</dbReference>
<evidence type="ECO:0000256" key="2">
    <source>
        <dbReference type="ARBA" id="ARBA00005733"/>
    </source>
</evidence>
<dbReference type="PANTHER" id="PTHR45636:SF41">
    <property type="entry name" value="PAIRED BOX PROTEIN PAX-6-RELATED"/>
    <property type="match status" value="1"/>
</dbReference>
<dbReference type="FunFam" id="1.10.10.60:FF:000516">
    <property type="entry name" value="Transcription factor Toy"/>
    <property type="match status" value="1"/>
</dbReference>
<dbReference type="SMART" id="SM00351">
    <property type="entry name" value="PAX"/>
    <property type="match status" value="1"/>
</dbReference>
<dbReference type="InterPro" id="IPR043182">
    <property type="entry name" value="PAIRED_DNA-bd_dom"/>
</dbReference>
<keyword evidence="6 10" id="KW-0238">DNA-binding</keyword>
<feature type="region of interest" description="Disordered" evidence="12">
    <location>
        <begin position="396"/>
        <end position="432"/>
    </location>
</feature>
<dbReference type="Proteomes" id="UP000835052">
    <property type="component" value="Unassembled WGS sequence"/>
</dbReference>
<evidence type="ECO:0000256" key="9">
    <source>
        <dbReference type="ARBA" id="ARBA00023242"/>
    </source>
</evidence>
<dbReference type="Gene3D" id="1.10.10.10">
    <property type="entry name" value="Winged helix-like DNA-binding domain superfamily/Winged helix DNA-binding domain"/>
    <property type="match status" value="2"/>
</dbReference>
<feature type="compositionally biased region" description="Polar residues" evidence="12">
    <location>
        <begin position="24"/>
        <end position="35"/>
    </location>
</feature>
<comment type="subcellular location">
    <subcellularLocation>
        <location evidence="1 10 11">Nucleus</location>
    </subcellularLocation>
</comment>
<dbReference type="Pfam" id="PF00292">
    <property type="entry name" value="PAX"/>
    <property type="match status" value="1"/>
</dbReference>
<keyword evidence="9 10" id="KW-0539">Nucleus</keyword>
<dbReference type="PROSITE" id="PS50071">
    <property type="entry name" value="HOMEOBOX_2"/>
    <property type="match status" value="1"/>
</dbReference>
<feature type="compositionally biased region" description="Pro residues" evidence="12">
    <location>
        <begin position="399"/>
        <end position="412"/>
    </location>
</feature>
<dbReference type="PROSITE" id="PS51057">
    <property type="entry name" value="PAIRED_2"/>
    <property type="match status" value="1"/>
</dbReference>
<evidence type="ECO:0000256" key="8">
    <source>
        <dbReference type="ARBA" id="ARBA00023163"/>
    </source>
</evidence>
<proteinExistence type="inferred from homology"/>
<evidence type="ECO:0000313" key="15">
    <source>
        <dbReference type="EMBL" id="CAD6188763.1"/>
    </source>
</evidence>
<feature type="compositionally biased region" description="Basic and acidic residues" evidence="12">
    <location>
        <begin position="419"/>
        <end position="428"/>
    </location>
</feature>
<dbReference type="AlphaFoldDB" id="A0A8S1H0L7"/>
<dbReference type="PRINTS" id="PR00027">
    <property type="entry name" value="PAIREDBOX"/>
</dbReference>
<dbReference type="GO" id="GO:0009653">
    <property type="term" value="P:anatomical structure morphogenesis"/>
    <property type="evidence" value="ECO:0007669"/>
    <property type="project" value="UniProtKB-ARBA"/>
</dbReference>
<keyword evidence="4" id="KW-0563">Paired box</keyword>
<dbReference type="InterPro" id="IPR043565">
    <property type="entry name" value="PAX_fam"/>
</dbReference>
<evidence type="ECO:0008006" key="17">
    <source>
        <dbReference type="Google" id="ProtNLM"/>
    </source>
</evidence>
<evidence type="ECO:0000256" key="1">
    <source>
        <dbReference type="ARBA" id="ARBA00004123"/>
    </source>
</evidence>
<dbReference type="CDD" id="cd00086">
    <property type="entry name" value="homeodomain"/>
    <property type="match status" value="1"/>
</dbReference>
<dbReference type="PANTHER" id="PTHR45636">
    <property type="entry name" value="PAIRED BOX PROTEIN PAX-6-RELATED-RELATED"/>
    <property type="match status" value="1"/>
</dbReference>
<evidence type="ECO:0000256" key="5">
    <source>
        <dbReference type="ARBA" id="ARBA00023015"/>
    </source>
</evidence>
<dbReference type="InterPro" id="IPR036388">
    <property type="entry name" value="WH-like_DNA-bd_sf"/>
</dbReference>
<dbReference type="InterPro" id="IPR009057">
    <property type="entry name" value="Homeodomain-like_sf"/>
</dbReference>
<organism evidence="15 16">
    <name type="scientific">Caenorhabditis auriculariae</name>
    <dbReference type="NCBI Taxonomy" id="2777116"/>
    <lineage>
        <taxon>Eukaryota</taxon>
        <taxon>Metazoa</taxon>
        <taxon>Ecdysozoa</taxon>
        <taxon>Nematoda</taxon>
        <taxon>Chromadorea</taxon>
        <taxon>Rhabditida</taxon>
        <taxon>Rhabditina</taxon>
        <taxon>Rhabditomorpha</taxon>
        <taxon>Rhabditoidea</taxon>
        <taxon>Rhabditidae</taxon>
        <taxon>Peloderinae</taxon>
        <taxon>Caenorhabditis</taxon>
    </lineage>
</organism>
<evidence type="ECO:0000256" key="12">
    <source>
        <dbReference type="SAM" id="MobiDB-lite"/>
    </source>
</evidence>
<dbReference type="GO" id="GO:0000978">
    <property type="term" value="F:RNA polymerase II cis-regulatory region sequence-specific DNA binding"/>
    <property type="evidence" value="ECO:0007669"/>
    <property type="project" value="TreeGrafter"/>
</dbReference>
<feature type="DNA-binding region" description="Homeobox" evidence="10">
    <location>
        <begin position="444"/>
        <end position="503"/>
    </location>
</feature>
<evidence type="ECO:0000256" key="7">
    <source>
        <dbReference type="ARBA" id="ARBA00023155"/>
    </source>
</evidence>
<dbReference type="GO" id="GO:0045944">
    <property type="term" value="P:positive regulation of transcription by RNA polymerase II"/>
    <property type="evidence" value="ECO:0007669"/>
    <property type="project" value="UniProtKB-ARBA"/>
</dbReference>
<evidence type="ECO:0000259" key="13">
    <source>
        <dbReference type="PROSITE" id="PS50071"/>
    </source>
</evidence>
<reference evidence="15" key="1">
    <citation type="submission" date="2020-10" db="EMBL/GenBank/DDBJ databases">
        <authorList>
            <person name="Kikuchi T."/>
        </authorList>
    </citation>
    <scope>NUCLEOTIDE SEQUENCE</scope>
    <source>
        <strain evidence="15">NKZ352</strain>
    </source>
</reference>
<feature type="compositionally biased region" description="Polar residues" evidence="12">
    <location>
        <begin position="539"/>
        <end position="548"/>
    </location>
</feature>
<dbReference type="GO" id="GO:0030154">
    <property type="term" value="P:cell differentiation"/>
    <property type="evidence" value="ECO:0007669"/>
    <property type="project" value="UniProtKB-ARBA"/>
</dbReference>
<dbReference type="GO" id="GO:0007423">
    <property type="term" value="P:sensory organ development"/>
    <property type="evidence" value="ECO:0007669"/>
    <property type="project" value="UniProtKB-ARBA"/>
</dbReference>
<dbReference type="Gene3D" id="1.10.10.60">
    <property type="entry name" value="Homeodomain-like"/>
    <property type="match status" value="1"/>
</dbReference>
<evidence type="ECO:0000313" key="16">
    <source>
        <dbReference type="Proteomes" id="UP000835052"/>
    </source>
</evidence>
<evidence type="ECO:0000256" key="11">
    <source>
        <dbReference type="RuleBase" id="RU000682"/>
    </source>
</evidence>
<dbReference type="GO" id="GO:0048731">
    <property type="term" value="P:system development"/>
    <property type="evidence" value="ECO:0007669"/>
    <property type="project" value="UniProtKB-ARBA"/>
</dbReference>
<dbReference type="EMBL" id="CAJGYM010000009">
    <property type="protein sequence ID" value="CAD6188763.1"/>
    <property type="molecule type" value="Genomic_DNA"/>
</dbReference>
<comment type="caution">
    <text evidence="15">The sequence shown here is derived from an EMBL/GenBank/DDBJ whole genome shotgun (WGS) entry which is preliminary data.</text>
</comment>
<feature type="region of interest" description="Disordered" evidence="12">
    <location>
        <begin position="226"/>
        <end position="258"/>
    </location>
</feature>
<feature type="domain" description="Homeobox" evidence="13">
    <location>
        <begin position="442"/>
        <end position="502"/>
    </location>
</feature>
<protein>
    <recommendedName>
        <fullName evidence="17">Paired box protein Pax-6</fullName>
    </recommendedName>
</protein>
<dbReference type="OrthoDB" id="3225452at2759"/>
<dbReference type="InterPro" id="IPR001356">
    <property type="entry name" value="HD"/>
</dbReference>
<dbReference type="FunFam" id="1.10.10.10:FF:000069">
    <property type="entry name" value="Paired box protein Pax-6"/>
    <property type="match status" value="1"/>
</dbReference>
<comment type="similarity">
    <text evidence="2">Belongs to the paired homeobox family.</text>
</comment>
<gene>
    <name evidence="15" type="ORF">CAUJ_LOCUS4682</name>
</gene>
<keyword evidence="7 10" id="KW-0371">Homeobox</keyword>
<feature type="region of interest" description="Disordered" evidence="12">
    <location>
        <begin position="662"/>
        <end position="688"/>
    </location>
</feature>
<feature type="region of interest" description="Disordered" evidence="12">
    <location>
        <begin position="24"/>
        <end position="58"/>
    </location>
</feature>
<dbReference type="SUPFAM" id="SSF46689">
    <property type="entry name" value="Homeodomain-like"/>
    <property type="match status" value="2"/>
</dbReference>
<evidence type="ECO:0000256" key="10">
    <source>
        <dbReference type="PROSITE-ProRule" id="PRU00108"/>
    </source>
</evidence>
<dbReference type="PROSITE" id="PS00034">
    <property type="entry name" value="PAIRED_1"/>
    <property type="match status" value="1"/>
</dbReference>
<dbReference type="GO" id="GO:0000981">
    <property type="term" value="F:DNA-binding transcription factor activity, RNA polymerase II-specific"/>
    <property type="evidence" value="ECO:0007669"/>
    <property type="project" value="InterPro"/>
</dbReference>
<dbReference type="SMART" id="SM00389">
    <property type="entry name" value="HOX"/>
    <property type="match status" value="1"/>
</dbReference>
<feature type="domain" description="Paired" evidence="14">
    <location>
        <begin position="54"/>
        <end position="171"/>
    </location>
</feature>
<dbReference type="PROSITE" id="PS00027">
    <property type="entry name" value="HOMEOBOX_1"/>
    <property type="match status" value="1"/>
</dbReference>
<accession>A0A8S1H0L7</accession>
<feature type="region of interest" description="Disordered" evidence="12">
    <location>
        <begin position="502"/>
        <end position="548"/>
    </location>
</feature>
<keyword evidence="16" id="KW-1185">Reference proteome</keyword>
<dbReference type="Pfam" id="PF00046">
    <property type="entry name" value="Homeodomain"/>
    <property type="match status" value="1"/>
</dbReference>
<evidence type="ECO:0000256" key="6">
    <source>
        <dbReference type="ARBA" id="ARBA00023125"/>
    </source>
</evidence>
<keyword evidence="8" id="KW-0804">Transcription</keyword>
<keyword evidence="5" id="KW-0805">Transcription regulation</keyword>
<dbReference type="GO" id="GO:0005634">
    <property type="term" value="C:nucleus"/>
    <property type="evidence" value="ECO:0007669"/>
    <property type="project" value="UniProtKB-SubCell"/>
</dbReference>
<feature type="compositionally biased region" description="Basic and acidic residues" evidence="12">
    <location>
        <begin position="669"/>
        <end position="678"/>
    </location>
</feature>
<evidence type="ECO:0000259" key="14">
    <source>
        <dbReference type="PROSITE" id="PS51057"/>
    </source>
</evidence>
<evidence type="ECO:0000256" key="4">
    <source>
        <dbReference type="ARBA" id="ARBA00022724"/>
    </source>
</evidence>
<dbReference type="InterPro" id="IPR017970">
    <property type="entry name" value="Homeobox_CS"/>
</dbReference>
<evidence type="ECO:0000256" key="3">
    <source>
        <dbReference type="ARBA" id="ARBA00022473"/>
    </source>
</evidence>
<sequence>MSATTRGRRRVSALGLIQPSPKFSVTRSRVGSRSPMTVDDEQSRLEKMPSADGGHTGVNQLGGVFVNGRPLPDATRQRIVDLAHSGCRPCDISRILQVSNGCVSKILCRYYESGTIRPRAIGGSKPRVATNGVVEKIEEYKREQPSIFAWEIRDKLLGDHVSSINRVLRNLSAKKEQAQMQSDLYDRLRFVQQEFPYNAQWYNQWAMPMTGAVGLNPFNAIPAQPLVEPKKDSSAPEPVGGPASRGFGSNSLKNPRKKGMVGSAKALAGVGLDYGGRGGASSRRPLLPVLAAPNVSPSVDSLHQLLYLQSASFSCAPDTWCYPPSSSGDSGMHRPELYSINENMPHCDQSLIRVTLPATSRTSSVLEAVTRPISHPRAISRWSCSLPREMISAHAPLTPLKPPLPQAAPRRPPPIRKIRHDEDQKPPNDPDEDAAARLRLKRKLQRNRTSFSQEQIEALEKEFERTHYPDVFARERLAQKIGLPEARIQVWFSNRRAKWRREEKLRNKRPGGSVMDSSMSNGTPTPTPGSGPGSAMTNPIGSPASTPNRFQQSNPSIAAANFVPPTGQMYTGLTQPTMDPYAFGFANAGLGMPYPPADFSAHHMFPTTRSPYDAFHPYARTMQTSVAHSFPPGMNPATTSSVGVITPGMSVSAVLNTIDQSSLSSGHPTMHDISEVQPHDAASQYWRQ</sequence>
<keyword evidence="3" id="KW-0217">Developmental protein</keyword>
<name>A0A8S1H0L7_9PELO</name>